<sequence>MNPAFPIEKDAIMAILPHRDPMLFIDRVLNATESNLTAETHVDPAWPVFDGHFPEFPIMPGVLLIETIAQAGSLILGLRQSVAPGSFVGLASVSSAKFRRAVKPGDRMNIHVNLVQERRGFYKYEGVIDVDAQRAVEVEFAAVQMSL</sequence>
<dbReference type="NCBIfam" id="NF000582">
    <property type="entry name" value="PRK00006.1"/>
    <property type="match status" value="1"/>
</dbReference>
<protein>
    <submittedName>
        <fullName evidence="2">3-hydroxyacyl-[acyl-carrier-protein] dehydratase FabZ</fullName>
    </submittedName>
</protein>
<dbReference type="PANTHER" id="PTHR30272">
    <property type="entry name" value="3-HYDROXYACYL-[ACYL-CARRIER-PROTEIN] DEHYDRATASE"/>
    <property type="match status" value="1"/>
</dbReference>
<dbReference type="Gene3D" id="3.10.129.10">
    <property type="entry name" value="Hotdog Thioesterase"/>
    <property type="match status" value="1"/>
</dbReference>
<name>A0A918KBC0_9PROT</name>
<comment type="caution">
    <text evidence="2">The sequence shown here is derived from an EMBL/GenBank/DDBJ whole genome shotgun (WGS) entry which is preliminary data.</text>
</comment>
<keyword evidence="1" id="KW-0456">Lyase</keyword>
<reference evidence="2 3" key="1">
    <citation type="journal article" date="2014" name="Int. J. Syst. Evol. Microbiol.">
        <title>Complete genome sequence of Corynebacterium casei LMG S-19264T (=DSM 44701T), isolated from a smear-ripened cheese.</title>
        <authorList>
            <consortium name="US DOE Joint Genome Institute (JGI-PGF)"/>
            <person name="Walter F."/>
            <person name="Albersmeier A."/>
            <person name="Kalinowski J."/>
            <person name="Ruckert C."/>
        </authorList>
    </citation>
    <scope>NUCLEOTIDE SEQUENCE [LARGE SCALE GENOMIC DNA]</scope>
    <source>
        <strain evidence="2 3">KCTC 23968</strain>
    </source>
</reference>
<dbReference type="GO" id="GO:0016829">
    <property type="term" value="F:lyase activity"/>
    <property type="evidence" value="ECO:0007669"/>
    <property type="project" value="UniProtKB-KW"/>
</dbReference>
<dbReference type="AlphaFoldDB" id="A0A918KBC0"/>
<dbReference type="PANTHER" id="PTHR30272:SF1">
    <property type="entry name" value="3-HYDROXYACYL-[ACYL-CARRIER-PROTEIN] DEHYDRATASE"/>
    <property type="match status" value="1"/>
</dbReference>
<dbReference type="InterPro" id="IPR013114">
    <property type="entry name" value="FabA_FabZ"/>
</dbReference>
<organism evidence="2 3">
    <name type="scientific">Litorimonas cladophorae</name>
    <dbReference type="NCBI Taxonomy" id="1220491"/>
    <lineage>
        <taxon>Bacteria</taxon>
        <taxon>Pseudomonadati</taxon>
        <taxon>Pseudomonadota</taxon>
        <taxon>Alphaproteobacteria</taxon>
        <taxon>Maricaulales</taxon>
        <taxon>Robiginitomaculaceae</taxon>
    </lineage>
</organism>
<evidence type="ECO:0000313" key="2">
    <source>
        <dbReference type="EMBL" id="GGX57721.1"/>
    </source>
</evidence>
<dbReference type="InterPro" id="IPR029069">
    <property type="entry name" value="HotDog_dom_sf"/>
</dbReference>
<evidence type="ECO:0000313" key="3">
    <source>
        <dbReference type="Proteomes" id="UP000600865"/>
    </source>
</evidence>
<dbReference type="CDD" id="cd01288">
    <property type="entry name" value="FabZ"/>
    <property type="match status" value="1"/>
</dbReference>
<gene>
    <name evidence="2" type="primary">fabZ</name>
    <name evidence="2" type="ORF">GCM10011309_03440</name>
</gene>
<dbReference type="SUPFAM" id="SSF54637">
    <property type="entry name" value="Thioesterase/thiol ester dehydrase-isomerase"/>
    <property type="match status" value="1"/>
</dbReference>
<dbReference type="Proteomes" id="UP000600865">
    <property type="component" value="Unassembled WGS sequence"/>
</dbReference>
<keyword evidence="3" id="KW-1185">Reference proteome</keyword>
<proteinExistence type="predicted"/>
<accession>A0A918KBC0</accession>
<evidence type="ECO:0000256" key="1">
    <source>
        <dbReference type="ARBA" id="ARBA00023239"/>
    </source>
</evidence>
<dbReference type="EMBL" id="BMYV01000001">
    <property type="protein sequence ID" value="GGX57721.1"/>
    <property type="molecule type" value="Genomic_DNA"/>
</dbReference>
<dbReference type="Pfam" id="PF07977">
    <property type="entry name" value="FabA"/>
    <property type="match status" value="1"/>
</dbReference>